<proteinExistence type="predicted"/>
<accession>A0ABW7NC47</accession>
<dbReference type="Pfam" id="PF05635">
    <property type="entry name" value="23S_rRNA_IVP"/>
    <property type="match status" value="1"/>
</dbReference>
<keyword evidence="2" id="KW-1185">Reference proteome</keyword>
<organism evidence="1 2">
    <name type="scientific">Marinoscillum luteum</name>
    <dbReference type="NCBI Taxonomy" id="861051"/>
    <lineage>
        <taxon>Bacteria</taxon>
        <taxon>Pseudomonadati</taxon>
        <taxon>Bacteroidota</taxon>
        <taxon>Cytophagia</taxon>
        <taxon>Cytophagales</taxon>
        <taxon>Reichenbachiellaceae</taxon>
        <taxon>Marinoscillum</taxon>
    </lineage>
</organism>
<gene>
    <name evidence="1" type="ORF">ACHKAR_17180</name>
</gene>
<dbReference type="Proteomes" id="UP001610063">
    <property type="component" value="Unassembled WGS sequence"/>
</dbReference>
<dbReference type="InterPro" id="IPR036583">
    <property type="entry name" value="23S_rRNA_IVS_sf"/>
</dbReference>
<comment type="caution">
    <text evidence="1">The sequence shown here is derived from an EMBL/GenBank/DDBJ whole genome shotgun (WGS) entry which is preliminary data.</text>
</comment>
<dbReference type="InterPro" id="IPR012657">
    <property type="entry name" value="23S_rRNA-intervening_sequence"/>
</dbReference>
<reference evidence="1 2" key="1">
    <citation type="journal article" date="2013" name="Int. J. Syst. Evol. Microbiol.">
        <title>Marinoscillum luteum sp. nov., isolated from marine sediment.</title>
        <authorList>
            <person name="Cha I.T."/>
            <person name="Park S.J."/>
            <person name="Kim S.J."/>
            <person name="Kim J.G."/>
            <person name="Jung M.Y."/>
            <person name="Shin K.S."/>
            <person name="Kwon K.K."/>
            <person name="Yang S.H."/>
            <person name="Seo Y.S."/>
            <person name="Rhee S.K."/>
        </authorList>
    </citation>
    <scope>NUCLEOTIDE SEQUENCE [LARGE SCALE GENOMIC DNA]</scope>
    <source>
        <strain evidence="1 2">KCTC 23939</strain>
    </source>
</reference>
<name>A0ABW7NC47_9BACT</name>
<dbReference type="Gene3D" id="1.20.1440.60">
    <property type="entry name" value="23S rRNA-intervening sequence"/>
    <property type="match status" value="1"/>
</dbReference>
<dbReference type="PANTHER" id="PTHR38471:SF2">
    <property type="entry name" value="FOUR HELIX BUNDLE PROTEIN"/>
    <property type="match status" value="1"/>
</dbReference>
<dbReference type="NCBIfam" id="TIGR02436">
    <property type="entry name" value="four helix bundle protein"/>
    <property type="match status" value="1"/>
</dbReference>
<dbReference type="RefSeq" id="WP_159582760.1">
    <property type="nucleotide sequence ID" value="NZ_JBIPKE010000019.1"/>
</dbReference>
<evidence type="ECO:0000313" key="2">
    <source>
        <dbReference type="Proteomes" id="UP001610063"/>
    </source>
</evidence>
<dbReference type="CDD" id="cd16377">
    <property type="entry name" value="23S_rRNA_IVP_like"/>
    <property type="match status" value="1"/>
</dbReference>
<dbReference type="SUPFAM" id="SSF158446">
    <property type="entry name" value="IVS-encoded protein-like"/>
    <property type="match status" value="1"/>
</dbReference>
<evidence type="ECO:0000313" key="1">
    <source>
        <dbReference type="EMBL" id="MFH6985188.1"/>
    </source>
</evidence>
<protein>
    <submittedName>
        <fullName evidence="1">Four helix bundle protein</fullName>
    </submittedName>
</protein>
<dbReference type="PANTHER" id="PTHR38471">
    <property type="entry name" value="FOUR HELIX BUNDLE PROTEIN"/>
    <property type="match status" value="1"/>
</dbReference>
<dbReference type="EMBL" id="JBIPKE010000019">
    <property type="protein sequence ID" value="MFH6985188.1"/>
    <property type="molecule type" value="Genomic_DNA"/>
</dbReference>
<sequence length="116" mass="13143">MRDFTKYDVWNNAISLSVKIYSLTANYPGEEKYGLVSQLRRASVSVPSNFAEGCSRSSEKDFKRFIEIAIGSAFELKTQLVISNKLGHLSERDFSSVIDDLDIIAKQLNSFRNKLN</sequence>